<dbReference type="AlphaFoldDB" id="A0AAI9XAI2"/>
<protein>
    <submittedName>
        <fullName evidence="1">Uncharacterized protein</fullName>
    </submittedName>
</protein>
<proteinExistence type="predicted"/>
<reference evidence="1" key="1">
    <citation type="submission" date="2015-06" db="EMBL/GenBank/DDBJ databases">
        <authorList>
            <person name="Nguyen H."/>
        </authorList>
    </citation>
    <scope>NUCLEOTIDE SEQUENCE</scope>
    <source>
        <strain evidence="1">DAOM 180753</strain>
    </source>
</reference>
<sequence>MESQDWYYITNTPADPGALALAHASEILPNRESATILRLGFDLFPSITTTRARRLILQLINPSIAQHGPFPAPPGFQPYRAGH</sequence>
<dbReference type="Proteomes" id="UP001227192">
    <property type="component" value="Unassembled WGS sequence"/>
</dbReference>
<gene>
    <name evidence="1" type="ORF">VN97_g3344</name>
</gene>
<reference evidence="1" key="2">
    <citation type="journal article" date="2016" name="Fungal Biol.">
        <title>Ochratoxin A production by Penicillium thymicola.</title>
        <authorList>
            <person name="Nguyen H.D.T."/>
            <person name="McMullin D.R."/>
            <person name="Ponomareva E."/>
            <person name="Riley R."/>
            <person name="Pomraning K.R."/>
            <person name="Baker S.E."/>
            <person name="Seifert K.A."/>
        </authorList>
    </citation>
    <scope>NUCLEOTIDE SEQUENCE</scope>
    <source>
        <strain evidence="1">DAOM 180753</strain>
    </source>
</reference>
<name>A0AAI9XAI2_PENTH</name>
<evidence type="ECO:0000313" key="1">
    <source>
        <dbReference type="EMBL" id="KAJ9489915.1"/>
    </source>
</evidence>
<dbReference type="EMBL" id="LACB01000071">
    <property type="protein sequence ID" value="KAJ9489915.1"/>
    <property type="molecule type" value="Genomic_DNA"/>
</dbReference>
<comment type="caution">
    <text evidence="1">The sequence shown here is derived from an EMBL/GenBank/DDBJ whole genome shotgun (WGS) entry which is preliminary data.</text>
</comment>
<keyword evidence="2" id="KW-1185">Reference proteome</keyword>
<organism evidence="1 2">
    <name type="scientific">Penicillium thymicola</name>
    <dbReference type="NCBI Taxonomy" id="293382"/>
    <lineage>
        <taxon>Eukaryota</taxon>
        <taxon>Fungi</taxon>
        <taxon>Dikarya</taxon>
        <taxon>Ascomycota</taxon>
        <taxon>Pezizomycotina</taxon>
        <taxon>Eurotiomycetes</taxon>
        <taxon>Eurotiomycetidae</taxon>
        <taxon>Eurotiales</taxon>
        <taxon>Aspergillaceae</taxon>
        <taxon>Penicillium</taxon>
    </lineage>
</organism>
<accession>A0AAI9XAI2</accession>
<evidence type="ECO:0000313" key="2">
    <source>
        <dbReference type="Proteomes" id="UP001227192"/>
    </source>
</evidence>